<comment type="caution">
    <text evidence="1">The sequence shown here is derived from an EMBL/GenBank/DDBJ whole genome shotgun (WGS) entry which is preliminary data.</text>
</comment>
<gene>
    <name evidence="1" type="ORF">NATSA_15070</name>
</gene>
<organism evidence="1 2">
    <name type="scientific">Natronogracilivirga saccharolytica</name>
    <dbReference type="NCBI Taxonomy" id="2812953"/>
    <lineage>
        <taxon>Bacteria</taxon>
        <taxon>Pseudomonadati</taxon>
        <taxon>Balneolota</taxon>
        <taxon>Balneolia</taxon>
        <taxon>Balneolales</taxon>
        <taxon>Cyclonatronaceae</taxon>
        <taxon>Natronogracilivirga</taxon>
    </lineage>
</organism>
<reference evidence="1" key="1">
    <citation type="submission" date="2021-02" db="EMBL/GenBank/DDBJ databases">
        <title>Natronogracilivirga saccharolytica gen. nov. sp. nov. a new anaerobic, haloalkiliphilic carbohydrate-fermenting bacterium from soda lake and proposing of Cyclonatronumiaceae fam. nov. in the phylum Balneolaeota.</title>
        <authorList>
            <person name="Zhilina T.N."/>
            <person name="Sorokin D.Y."/>
            <person name="Zavarzina D.G."/>
            <person name="Toshchakov S.V."/>
            <person name="Kublanov I.V."/>
        </authorList>
    </citation>
    <scope>NUCLEOTIDE SEQUENCE</scope>
    <source>
        <strain evidence="1">Z-1702</strain>
    </source>
</reference>
<keyword evidence="2" id="KW-1185">Reference proteome</keyword>
<evidence type="ECO:0000313" key="2">
    <source>
        <dbReference type="Proteomes" id="UP000673975"/>
    </source>
</evidence>
<dbReference type="EMBL" id="JAFIDN010000022">
    <property type="protein sequence ID" value="MBP3193998.1"/>
    <property type="molecule type" value="Genomic_DNA"/>
</dbReference>
<protein>
    <submittedName>
        <fullName evidence="1">Uncharacterized protein</fullName>
    </submittedName>
</protein>
<proteinExistence type="predicted"/>
<dbReference type="AlphaFoldDB" id="A0A8J7RPX5"/>
<evidence type="ECO:0000313" key="1">
    <source>
        <dbReference type="EMBL" id="MBP3193998.1"/>
    </source>
</evidence>
<dbReference type="Proteomes" id="UP000673975">
    <property type="component" value="Unassembled WGS sequence"/>
</dbReference>
<accession>A0A8J7RPX5</accession>
<name>A0A8J7RPX5_9BACT</name>
<dbReference type="RefSeq" id="WP_210513457.1">
    <property type="nucleotide sequence ID" value="NZ_JAFIDN010000022.1"/>
</dbReference>
<sequence length="224" mass="25967">MEEIVLIEDRPERMAHLCNKKGLNLEEFEQLRIFTKKEIESLEKNLESNNFKMLDGYKIVMTHQSAWSQVKLSSLKDFCKRTNKPLVIFSGNGSPSHFHLTDPPILTIEVDKFYSPRLTLFIEHFLKNGIPNLLLLQYGNKWKLNLLMEARNNLSVFLSKNKGIKTLNYYNDAVGIPQALFSMSEELSLNLEWYEDGIAENADNVLIDLKNQLSKVIKREVFSL</sequence>